<dbReference type="GO" id="GO:0015630">
    <property type="term" value="C:microtubule cytoskeleton"/>
    <property type="evidence" value="ECO:0007669"/>
    <property type="project" value="TreeGrafter"/>
</dbReference>
<organism evidence="2 3">
    <name type="scientific">Cnephaeus nilssonii</name>
    <name type="common">Northern bat</name>
    <name type="synonym">Eptesicus nilssonii</name>
    <dbReference type="NCBI Taxonomy" id="3371016"/>
    <lineage>
        <taxon>Eukaryota</taxon>
        <taxon>Metazoa</taxon>
        <taxon>Chordata</taxon>
        <taxon>Craniata</taxon>
        <taxon>Vertebrata</taxon>
        <taxon>Euteleostomi</taxon>
        <taxon>Mammalia</taxon>
        <taxon>Eutheria</taxon>
        <taxon>Laurasiatheria</taxon>
        <taxon>Chiroptera</taxon>
        <taxon>Yangochiroptera</taxon>
        <taxon>Vespertilionidae</taxon>
        <taxon>Cnephaeus</taxon>
    </lineage>
</organism>
<dbReference type="GO" id="GO:0001669">
    <property type="term" value="C:acrosomal vesicle"/>
    <property type="evidence" value="ECO:0007669"/>
    <property type="project" value="TreeGrafter"/>
</dbReference>
<dbReference type="GO" id="GO:0005930">
    <property type="term" value="C:axoneme"/>
    <property type="evidence" value="ECO:0007669"/>
    <property type="project" value="TreeGrafter"/>
</dbReference>
<evidence type="ECO:0000313" key="2">
    <source>
        <dbReference type="EMBL" id="KAK1338719.1"/>
    </source>
</evidence>
<dbReference type="AlphaFoldDB" id="A0AA40HWM4"/>
<accession>A0AA40HWM4</accession>
<feature type="region of interest" description="Disordered" evidence="1">
    <location>
        <begin position="30"/>
        <end position="197"/>
    </location>
</feature>
<dbReference type="GO" id="GO:0005576">
    <property type="term" value="C:extracellular region"/>
    <property type="evidence" value="ECO:0007669"/>
    <property type="project" value="GOC"/>
</dbReference>
<dbReference type="GO" id="GO:0007288">
    <property type="term" value="P:sperm axoneme assembly"/>
    <property type="evidence" value="ECO:0007669"/>
    <property type="project" value="TreeGrafter"/>
</dbReference>
<keyword evidence="3" id="KW-1185">Reference proteome</keyword>
<feature type="compositionally biased region" description="Basic residues" evidence="1">
    <location>
        <begin position="162"/>
        <end position="177"/>
    </location>
</feature>
<feature type="compositionally biased region" description="Pro residues" evidence="1">
    <location>
        <begin position="41"/>
        <end position="52"/>
    </location>
</feature>
<proteinExistence type="predicted"/>
<dbReference type="PANTHER" id="PTHR23314:SF0">
    <property type="entry name" value="SPERM-ASSOCIATED ANTIGEN 6"/>
    <property type="match status" value="1"/>
</dbReference>
<feature type="compositionally biased region" description="Polar residues" evidence="1">
    <location>
        <begin position="97"/>
        <end position="116"/>
    </location>
</feature>
<feature type="compositionally biased region" description="Basic and acidic residues" evidence="1">
    <location>
        <begin position="117"/>
        <end position="132"/>
    </location>
</feature>
<dbReference type="GO" id="GO:0097228">
    <property type="term" value="C:sperm principal piece"/>
    <property type="evidence" value="ECO:0007669"/>
    <property type="project" value="TreeGrafter"/>
</dbReference>
<evidence type="ECO:0000256" key="1">
    <source>
        <dbReference type="SAM" id="MobiDB-lite"/>
    </source>
</evidence>
<dbReference type="PANTHER" id="PTHR23314">
    <property type="entry name" value="SPERM-ASSOCIATED ANTIGEN 6 ARMADILLO REPEAT-CONTAINING"/>
    <property type="match status" value="1"/>
</dbReference>
<dbReference type="GO" id="GO:0008017">
    <property type="term" value="F:microtubule binding"/>
    <property type="evidence" value="ECO:0007669"/>
    <property type="project" value="TreeGrafter"/>
</dbReference>
<name>A0AA40HWM4_CNENI</name>
<protein>
    <submittedName>
        <fullName evidence="2">Uncharacterized protein</fullName>
    </submittedName>
</protein>
<evidence type="ECO:0000313" key="3">
    <source>
        <dbReference type="Proteomes" id="UP001177744"/>
    </source>
</evidence>
<reference evidence="2" key="1">
    <citation type="submission" date="2023-06" db="EMBL/GenBank/DDBJ databases">
        <title>Reference genome for the Northern bat (Eptesicus nilssonii), a most northern bat species.</title>
        <authorList>
            <person name="Laine V.N."/>
            <person name="Pulliainen A.T."/>
            <person name="Lilley T.M."/>
        </authorList>
    </citation>
    <scope>NUCLEOTIDE SEQUENCE</scope>
    <source>
        <strain evidence="2">BLF_Eptnil</strain>
        <tissue evidence="2">Kidney</tissue>
    </source>
</reference>
<dbReference type="GO" id="GO:1990138">
    <property type="term" value="P:neuron projection extension"/>
    <property type="evidence" value="ECO:0007669"/>
    <property type="project" value="TreeGrafter"/>
</dbReference>
<comment type="caution">
    <text evidence="2">The sequence shown here is derived from an EMBL/GenBank/DDBJ whole genome shotgun (WGS) entry which is preliminary data.</text>
</comment>
<dbReference type="GO" id="GO:0003351">
    <property type="term" value="P:epithelial cilium movement involved in extracellular fluid movement"/>
    <property type="evidence" value="ECO:0007669"/>
    <property type="project" value="TreeGrafter"/>
</dbReference>
<dbReference type="GO" id="GO:0046847">
    <property type="term" value="P:filopodium assembly"/>
    <property type="evidence" value="ECO:0007669"/>
    <property type="project" value="TreeGrafter"/>
</dbReference>
<sequence>MSLSAVFEQYQKARTQFVQMVAELATRPQNIETLQNAGEPSPAPASPAPLGPSPGALRLQSISPPCPQPCLAHHPHPRPEPSGDVQLPPPLLRSPAWAQTLSKTTDVSDQRNGQNSAERRGRLPRQESRGEPEGPPQEKGGGGLSLTPRPPAPLSPPDSRVPLRRPHARARGSHHHQVPALPQLPFRGISAFRTSTS</sequence>
<gene>
    <name evidence="2" type="ORF">QTO34_019376</name>
</gene>
<dbReference type="EMBL" id="JAULJE010000009">
    <property type="protein sequence ID" value="KAK1338719.1"/>
    <property type="molecule type" value="Genomic_DNA"/>
</dbReference>
<dbReference type="Proteomes" id="UP001177744">
    <property type="component" value="Unassembled WGS sequence"/>
</dbReference>